<dbReference type="Proteomes" id="UP000637002">
    <property type="component" value="Unassembled WGS sequence"/>
</dbReference>
<evidence type="ECO:0008006" key="4">
    <source>
        <dbReference type="Google" id="ProtNLM"/>
    </source>
</evidence>
<keyword evidence="1" id="KW-0472">Membrane</keyword>
<evidence type="ECO:0000313" key="2">
    <source>
        <dbReference type="EMBL" id="GGC63085.1"/>
    </source>
</evidence>
<keyword evidence="1" id="KW-1133">Transmembrane helix</keyword>
<evidence type="ECO:0000313" key="3">
    <source>
        <dbReference type="Proteomes" id="UP000637002"/>
    </source>
</evidence>
<reference evidence="2" key="1">
    <citation type="journal article" date="2014" name="Int. J. Syst. Evol. Microbiol.">
        <title>Complete genome sequence of Corynebacterium casei LMG S-19264T (=DSM 44701T), isolated from a smear-ripened cheese.</title>
        <authorList>
            <consortium name="US DOE Joint Genome Institute (JGI-PGF)"/>
            <person name="Walter F."/>
            <person name="Albersmeier A."/>
            <person name="Kalinowski J."/>
            <person name="Ruckert C."/>
        </authorList>
    </citation>
    <scope>NUCLEOTIDE SEQUENCE</scope>
    <source>
        <strain evidence="2">CGMCC 1.12919</strain>
    </source>
</reference>
<feature type="transmembrane region" description="Helical" evidence="1">
    <location>
        <begin position="101"/>
        <end position="118"/>
    </location>
</feature>
<protein>
    <recommendedName>
        <fullName evidence="4">DUF883 domain-containing protein</fullName>
    </recommendedName>
</protein>
<accession>A0A916U919</accession>
<organism evidence="2 3">
    <name type="scientific">Chelatococcus reniformis</name>
    <dbReference type="NCBI Taxonomy" id="1494448"/>
    <lineage>
        <taxon>Bacteria</taxon>
        <taxon>Pseudomonadati</taxon>
        <taxon>Pseudomonadota</taxon>
        <taxon>Alphaproteobacteria</taxon>
        <taxon>Hyphomicrobiales</taxon>
        <taxon>Chelatococcaceae</taxon>
        <taxon>Chelatococcus</taxon>
    </lineage>
</organism>
<evidence type="ECO:0000256" key="1">
    <source>
        <dbReference type="SAM" id="Phobius"/>
    </source>
</evidence>
<dbReference type="RefSeq" id="WP_188609187.1">
    <property type="nucleotide sequence ID" value="NZ_BMGG01000003.1"/>
</dbReference>
<dbReference type="EMBL" id="BMGG01000003">
    <property type="protein sequence ID" value="GGC63085.1"/>
    <property type="molecule type" value="Genomic_DNA"/>
</dbReference>
<keyword evidence="1" id="KW-0812">Transmembrane</keyword>
<name>A0A916U919_9HYPH</name>
<proteinExistence type="predicted"/>
<gene>
    <name evidence="2" type="ORF">GCM10010994_22110</name>
</gene>
<dbReference type="AlphaFoldDB" id="A0A916U919"/>
<sequence>MGAWFGSSRRVDVMDEIDAIRSELGSITNRISRVAGTAGDNLRSNVEQLRGNMPSTGEAQDRLSRVARDALGHSREWIGSAEDHVSDGWQQARGSVERNPALALAFAAGIGFLIGLTVRR</sequence>
<reference evidence="2" key="2">
    <citation type="submission" date="2020-09" db="EMBL/GenBank/DDBJ databases">
        <authorList>
            <person name="Sun Q."/>
            <person name="Zhou Y."/>
        </authorList>
    </citation>
    <scope>NUCLEOTIDE SEQUENCE</scope>
    <source>
        <strain evidence="2">CGMCC 1.12919</strain>
    </source>
</reference>
<comment type="caution">
    <text evidence="2">The sequence shown here is derived from an EMBL/GenBank/DDBJ whole genome shotgun (WGS) entry which is preliminary data.</text>
</comment>
<keyword evidence="3" id="KW-1185">Reference proteome</keyword>